<dbReference type="Gene3D" id="3.20.110.10">
    <property type="entry name" value="Glycoside hydrolase 38, N terminal domain"/>
    <property type="match status" value="1"/>
</dbReference>
<dbReference type="SUPFAM" id="SSF88713">
    <property type="entry name" value="Glycoside hydrolase/deacetylase"/>
    <property type="match status" value="1"/>
</dbReference>
<dbReference type="Proteomes" id="UP000076023">
    <property type="component" value="Unassembled WGS sequence"/>
</dbReference>
<evidence type="ECO:0000256" key="1">
    <source>
        <dbReference type="ARBA" id="ARBA00009792"/>
    </source>
</evidence>
<gene>
    <name evidence="6" type="ORF">TSACC_2649</name>
</gene>
<dbReference type="InterPro" id="IPR011013">
    <property type="entry name" value="Gal_mutarotase_sf_dom"/>
</dbReference>
<dbReference type="InterPro" id="IPR000602">
    <property type="entry name" value="Glyco_hydro_38_N"/>
</dbReference>
<dbReference type="Pfam" id="PF09261">
    <property type="entry name" value="Alpha-mann_mid"/>
    <property type="match status" value="1"/>
</dbReference>
<keyword evidence="7" id="KW-1185">Reference proteome</keyword>
<evidence type="ECO:0000313" key="7">
    <source>
        <dbReference type="Proteomes" id="UP000076023"/>
    </source>
</evidence>
<keyword evidence="2" id="KW-0479">Metal-binding</keyword>
<dbReference type="EMBL" id="BDCO01000002">
    <property type="protein sequence ID" value="GAT32251.1"/>
    <property type="molecule type" value="Genomic_DNA"/>
</dbReference>
<dbReference type="Pfam" id="PF01074">
    <property type="entry name" value="Glyco_hydro_38N"/>
    <property type="match status" value="1"/>
</dbReference>
<dbReference type="AlphaFoldDB" id="A0A146G3N6"/>
<dbReference type="GO" id="GO:0030246">
    <property type="term" value="F:carbohydrate binding"/>
    <property type="evidence" value="ECO:0007669"/>
    <property type="project" value="InterPro"/>
</dbReference>
<dbReference type="InterPro" id="IPR028995">
    <property type="entry name" value="Glyco_hydro_57/38_cen_sf"/>
</dbReference>
<feature type="domain" description="Glycoside hydrolase family 38 central" evidence="5">
    <location>
        <begin position="308"/>
        <end position="379"/>
    </location>
</feature>
<evidence type="ECO:0000313" key="6">
    <source>
        <dbReference type="EMBL" id="GAT32251.1"/>
    </source>
</evidence>
<name>A0A146G3N6_TERSA</name>
<dbReference type="SUPFAM" id="SSF88688">
    <property type="entry name" value="Families 57/38 glycoside transferase middle domain"/>
    <property type="match status" value="1"/>
</dbReference>
<dbReference type="InterPro" id="IPR015341">
    <property type="entry name" value="Glyco_hydro_38_cen"/>
</dbReference>
<dbReference type="InterPro" id="IPR011330">
    <property type="entry name" value="Glyco_hydro/deAcase_b/a-brl"/>
</dbReference>
<dbReference type="Pfam" id="PF07748">
    <property type="entry name" value="Glyco_hydro_38C"/>
    <property type="match status" value="1"/>
</dbReference>
<dbReference type="Gene3D" id="1.20.1270.50">
    <property type="entry name" value="Glycoside hydrolase family 38, central domain"/>
    <property type="match status" value="1"/>
</dbReference>
<evidence type="ECO:0000259" key="5">
    <source>
        <dbReference type="SMART" id="SM00872"/>
    </source>
</evidence>
<comment type="caution">
    <text evidence="6">The sequence shown here is derived from an EMBL/GenBank/DDBJ whole genome shotgun (WGS) entry which is preliminary data.</text>
</comment>
<dbReference type="CDD" id="cd10789">
    <property type="entry name" value="GH38N_AMII_ER_cytosolic"/>
    <property type="match status" value="1"/>
</dbReference>
<proteinExistence type="inferred from homology"/>
<dbReference type="PANTHER" id="PTHR46017">
    <property type="entry name" value="ALPHA-MANNOSIDASE 2C1"/>
    <property type="match status" value="1"/>
</dbReference>
<dbReference type="GO" id="GO:0004559">
    <property type="term" value="F:alpha-mannosidase activity"/>
    <property type="evidence" value="ECO:0007669"/>
    <property type="project" value="InterPro"/>
</dbReference>
<dbReference type="SMART" id="SM00872">
    <property type="entry name" value="Alpha-mann_mid"/>
    <property type="match status" value="1"/>
</dbReference>
<dbReference type="GO" id="GO:0046872">
    <property type="term" value="F:metal ion binding"/>
    <property type="evidence" value="ECO:0007669"/>
    <property type="project" value="UniProtKB-KW"/>
</dbReference>
<dbReference type="SUPFAM" id="SSF74650">
    <property type="entry name" value="Galactose mutarotase-like"/>
    <property type="match status" value="1"/>
</dbReference>
<dbReference type="GO" id="GO:0006013">
    <property type="term" value="P:mannose metabolic process"/>
    <property type="evidence" value="ECO:0007669"/>
    <property type="project" value="InterPro"/>
</dbReference>
<evidence type="ECO:0000256" key="3">
    <source>
        <dbReference type="ARBA" id="ARBA00022801"/>
    </source>
</evidence>
<dbReference type="Gene3D" id="2.70.98.30">
    <property type="entry name" value="Golgi alpha-mannosidase II, domain 4"/>
    <property type="match status" value="1"/>
</dbReference>
<evidence type="ECO:0000256" key="4">
    <source>
        <dbReference type="ARBA" id="ARBA00023295"/>
    </source>
</evidence>
<dbReference type="InterPro" id="IPR037094">
    <property type="entry name" value="Glyco_hydro_38_cen_sf"/>
</dbReference>
<dbReference type="InterPro" id="IPR027291">
    <property type="entry name" value="Glyco_hydro_38_N_sf"/>
</dbReference>
<evidence type="ECO:0000256" key="2">
    <source>
        <dbReference type="ARBA" id="ARBA00022723"/>
    </source>
</evidence>
<protein>
    <submittedName>
        <fullName evidence="6">Alpha-mannosidase</fullName>
    </submittedName>
</protein>
<dbReference type="OrthoDB" id="1049785at2"/>
<dbReference type="STRING" id="690879.TSACC_2649"/>
<keyword evidence="4" id="KW-0326">Glycosidase</keyword>
<dbReference type="GO" id="GO:0009313">
    <property type="term" value="P:oligosaccharide catabolic process"/>
    <property type="evidence" value="ECO:0007669"/>
    <property type="project" value="TreeGrafter"/>
</dbReference>
<keyword evidence="3" id="KW-0378">Hydrolase</keyword>
<sequence length="858" mass="95415">MLSSPLAVNDVSSSCDSLATTDCEDASPVKLTLHLIGNAHLDPVWLWDRREGMNEGIATCRAMVGLLREFPEFRFIRGEAAIYSYIEQHAPDLFADIAGLIQEGRWDVVGGNWIQPDTNLPSTEAMLRQFIRGKEYFRRTFGVEVRTAWAADSFGHSAGLPEILKAAGMENFAFTRPQAAIFPLPSQAFWWRSRSGARILAYRPHDGWYASERAGIGERLDACLERAEEEGAETAALFYGLGNHGGGPSRRHLREIREWISQHPEVEVRHSGLHSFFGELRAELDRRGEDSIPTVEGELNFCLRGCSASVARFKYAYRRTEAQLMRAERASTFCGLPDEASDGFTGLKDAWDAVLFNAFHDILPGSSIERAYADQLAQLGFAATKAQDEETSALLQLARRIDTRSGAWTVPPDHAQPQPVIVWNPHPWAIRSQVEVEVSLDHRPLWPYEGRTEEIPLVVVDAAQGKALPHQIIAEEHDSFRHIPWRRRVVVPVDVPPLGWTLLQMGIDPGANVEAPEMSPAAPRFRCDAVVGEDAVHFTREGNAWLPGGMQIRLYEDTWGAWGGMNEEQDSWLLTKEIERLTIVETEVVESGPLRFATWVRFAGKDVRSTIELTIQIDGRTDAIQISGRALLADRGVRMKLVVPATGANGWAEYAVPGGEVARAACGEVSGNLWVRAGSGENRIGFASDVLYGFDTTKDELRATIARTSRYASDVHYARHERPWQPCADLGEHVFRAMLTPTVDSLARWSDELQTPLVSLTVPAFAARAEAELPARDSMFHLDQPCIRLLGVTKGSGSTVIIRLQNLSDAPISRITGRCFGADFELTKMLPHEIAAWELVRAKDKPDFIKSSKQNTLQ</sequence>
<comment type="similarity">
    <text evidence="1">Belongs to the glycosyl hydrolase 38 family.</text>
</comment>
<dbReference type="InterPro" id="IPR011682">
    <property type="entry name" value="Glyco_hydro_38_C"/>
</dbReference>
<reference evidence="7" key="1">
    <citation type="journal article" date="2017" name="Genome Announc.">
        <title>Draft Genome Sequence of Terrimicrobium sacchariphilum NM-5T, a Facultative Anaerobic Soil Bacterium of the Class Spartobacteria.</title>
        <authorList>
            <person name="Qiu Y.L."/>
            <person name="Tourlousse D.M."/>
            <person name="Matsuura N."/>
            <person name="Ohashi A."/>
            <person name="Sekiguchi Y."/>
        </authorList>
    </citation>
    <scope>NUCLEOTIDE SEQUENCE [LARGE SCALE GENOMIC DNA]</scope>
    <source>
        <strain evidence="7">NM-5</strain>
    </source>
</reference>
<organism evidence="6 7">
    <name type="scientific">Terrimicrobium sacchariphilum</name>
    <dbReference type="NCBI Taxonomy" id="690879"/>
    <lineage>
        <taxon>Bacteria</taxon>
        <taxon>Pseudomonadati</taxon>
        <taxon>Verrucomicrobiota</taxon>
        <taxon>Terrimicrobiia</taxon>
        <taxon>Terrimicrobiales</taxon>
        <taxon>Terrimicrobiaceae</taxon>
        <taxon>Terrimicrobium</taxon>
    </lineage>
</organism>
<dbReference type="InParanoid" id="A0A146G3N6"/>
<accession>A0A146G3N6</accession>
<dbReference type="RefSeq" id="WP_075078093.1">
    <property type="nucleotide sequence ID" value="NZ_BDCO01000002.1"/>
</dbReference>
<dbReference type="PANTHER" id="PTHR46017:SF1">
    <property type="entry name" value="ALPHA-MANNOSIDASE 2C1"/>
    <property type="match status" value="1"/>
</dbReference>